<accession>A0A816L3Q7</accession>
<proteinExistence type="predicted"/>
<organism evidence="1">
    <name type="scientific">Brassica napus</name>
    <name type="common">Rape</name>
    <dbReference type="NCBI Taxonomy" id="3708"/>
    <lineage>
        <taxon>Eukaryota</taxon>
        <taxon>Viridiplantae</taxon>
        <taxon>Streptophyta</taxon>
        <taxon>Embryophyta</taxon>
        <taxon>Tracheophyta</taxon>
        <taxon>Spermatophyta</taxon>
        <taxon>Magnoliopsida</taxon>
        <taxon>eudicotyledons</taxon>
        <taxon>Gunneridae</taxon>
        <taxon>Pentapetalae</taxon>
        <taxon>rosids</taxon>
        <taxon>malvids</taxon>
        <taxon>Brassicales</taxon>
        <taxon>Brassicaceae</taxon>
        <taxon>Brassiceae</taxon>
        <taxon>Brassica</taxon>
    </lineage>
</organism>
<dbReference type="EMBL" id="HG994369">
    <property type="protein sequence ID" value="CAF1930630.1"/>
    <property type="molecule type" value="Genomic_DNA"/>
</dbReference>
<gene>
    <name evidence="1" type="ORF">DARMORV10_C05P38830.1</name>
</gene>
<name>A0A816L3Q7_BRANA</name>
<protein>
    <submittedName>
        <fullName evidence="1">(rape) hypothetical protein</fullName>
    </submittedName>
</protein>
<dbReference type="Proteomes" id="UP001295469">
    <property type="component" value="Chromosome C05"/>
</dbReference>
<reference evidence="1" key="1">
    <citation type="submission" date="2021-01" db="EMBL/GenBank/DDBJ databases">
        <authorList>
            <consortium name="Genoscope - CEA"/>
            <person name="William W."/>
        </authorList>
    </citation>
    <scope>NUCLEOTIDE SEQUENCE</scope>
</reference>
<dbReference type="AlphaFoldDB" id="A0A816L3Q7"/>
<evidence type="ECO:0000313" key="1">
    <source>
        <dbReference type="EMBL" id="CAF1930630.1"/>
    </source>
</evidence>
<sequence length="74" mass="8012">MFCNTLQDRLGSALKSTFRTSISVSGGIIFFLLGQSAWPPVTEAFKKARDPGSLSESKVMALRFEDGGDITGIR</sequence>